<dbReference type="Proteomes" id="UP000541154">
    <property type="component" value="Unassembled WGS sequence"/>
</dbReference>
<dbReference type="EMBL" id="SPNV01000091">
    <property type="protein sequence ID" value="KAF5861737.1"/>
    <property type="molecule type" value="Genomic_DNA"/>
</dbReference>
<evidence type="ECO:0000313" key="1">
    <source>
        <dbReference type="EMBL" id="KAF5861737.1"/>
    </source>
</evidence>
<organism evidence="1 2">
    <name type="scientific">Petromyces alliaceus</name>
    <name type="common">Aspergillus alliaceus</name>
    <dbReference type="NCBI Taxonomy" id="209559"/>
    <lineage>
        <taxon>Eukaryota</taxon>
        <taxon>Fungi</taxon>
        <taxon>Dikarya</taxon>
        <taxon>Ascomycota</taxon>
        <taxon>Pezizomycotina</taxon>
        <taxon>Eurotiomycetes</taxon>
        <taxon>Eurotiomycetidae</taxon>
        <taxon>Eurotiales</taxon>
        <taxon>Aspergillaceae</taxon>
        <taxon>Aspergillus</taxon>
        <taxon>Aspergillus subgen. Circumdati</taxon>
    </lineage>
</organism>
<accession>A0A8H6E6X1</accession>
<name>A0A8H6E6X1_PETAA</name>
<protein>
    <submittedName>
        <fullName evidence="1">Uncharacterized protein</fullName>
    </submittedName>
</protein>
<proteinExistence type="predicted"/>
<reference evidence="1 2" key="1">
    <citation type="submission" date="2019-04" db="EMBL/GenBank/DDBJ databases">
        <title>Aspergillus burnettii sp. nov., novel species from soil in southeast Queensland.</title>
        <authorList>
            <person name="Gilchrist C.L.M."/>
            <person name="Pitt J.I."/>
            <person name="Lange L."/>
            <person name="Lacey H.J."/>
            <person name="Vuong D."/>
            <person name="Midgley D.J."/>
            <person name="Greenfield P."/>
            <person name="Bradbury M."/>
            <person name="Lacey E."/>
            <person name="Busk P.K."/>
            <person name="Pilgaard B."/>
            <person name="Chooi Y.H."/>
            <person name="Piggott A.M."/>
        </authorList>
    </citation>
    <scope>NUCLEOTIDE SEQUENCE [LARGE SCALE GENOMIC DNA]</scope>
    <source>
        <strain evidence="1 2">FRR 5400</strain>
    </source>
</reference>
<comment type="caution">
    <text evidence="1">The sequence shown here is derived from an EMBL/GenBank/DDBJ whole genome shotgun (WGS) entry which is preliminary data.</text>
</comment>
<evidence type="ECO:0000313" key="2">
    <source>
        <dbReference type="Proteomes" id="UP000541154"/>
    </source>
</evidence>
<dbReference type="AlphaFoldDB" id="A0A8H6E6X1"/>
<sequence>MASQCVILTRYRDDKAKISKDAKLKKQRKRIADMTRQEKLTSLKAEVEFLLKINAELRAVVGEDFDKECVEEDVE</sequence>
<gene>
    <name evidence="1" type="ORF">ETB97_012614</name>
</gene>
<keyword evidence="2" id="KW-1185">Reference proteome</keyword>